<name>A0AAJ0G861_9PEZI</name>
<feature type="region of interest" description="Disordered" evidence="4">
    <location>
        <begin position="1"/>
        <end position="22"/>
    </location>
</feature>
<dbReference type="GO" id="GO:0043386">
    <property type="term" value="P:mycotoxin biosynthetic process"/>
    <property type="evidence" value="ECO:0007669"/>
    <property type="project" value="InterPro"/>
</dbReference>
<dbReference type="Pfam" id="PF11807">
    <property type="entry name" value="UstYa"/>
    <property type="match status" value="1"/>
</dbReference>
<proteinExistence type="inferred from homology"/>
<gene>
    <name evidence="5" type="ORF">LTR09_010973</name>
</gene>
<evidence type="ECO:0000256" key="4">
    <source>
        <dbReference type="SAM" id="MobiDB-lite"/>
    </source>
</evidence>
<evidence type="ECO:0000256" key="3">
    <source>
        <dbReference type="ARBA" id="ARBA00035112"/>
    </source>
</evidence>
<evidence type="ECO:0000256" key="1">
    <source>
        <dbReference type="ARBA" id="ARBA00004685"/>
    </source>
</evidence>
<evidence type="ECO:0000256" key="2">
    <source>
        <dbReference type="ARBA" id="ARBA00023002"/>
    </source>
</evidence>
<dbReference type="Proteomes" id="UP001271007">
    <property type="component" value="Unassembled WGS sequence"/>
</dbReference>
<accession>A0AAJ0G861</accession>
<dbReference type="AlphaFoldDB" id="A0AAJ0G861"/>
<reference evidence="5" key="1">
    <citation type="submission" date="2023-04" db="EMBL/GenBank/DDBJ databases">
        <title>Black Yeasts Isolated from many extreme environments.</title>
        <authorList>
            <person name="Coleine C."/>
            <person name="Stajich J.E."/>
            <person name="Selbmann L."/>
        </authorList>
    </citation>
    <scope>NUCLEOTIDE SEQUENCE</scope>
    <source>
        <strain evidence="5">CCFEE 5312</strain>
    </source>
</reference>
<dbReference type="PANTHER" id="PTHR33365">
    <property type="entry name" value="YALI0B05434P"/>
    <property type="match status" value="1"/>
</dbReference>
<feature type="compositionally biased region" description="Basic and acidic residues" evidence="4">
    <location>
        <begin position="1"/>
        <end position="13"/>
    </location>
</feature>
<dbReference type="GO" id="GO:0016491">
    <property type="term" value="F:oxidoreductase activity"/>
    <property type="evidence" value="ECO:0007669"/>
    <property type="project" value="UniProtKB-KW"/>
</dbReference>
<keyword evidence="2" id="KW-0560">Oxidoreductase</keyword>
<organism evidence="5 6">
    <name type="scientific">Extremus antarcticus</name>
    <dbReference type="NCBI Taxonomy" id="702011"/>
    <lineage>
        <taxon>Eukaryota</taxon>
        <taxon>Fungi</taxon>
        <taxon>Dikarya</taxon>
        <taxon>Ascomycota</taxon>
        <taxon>Pezizomycotina</taxon>
        <taxon>Dothideomycetes</taxon>
        <taxon>Dothideomycetidae</taxon>
        <taxon>Mycosphaerellales</taxon>
        <taxon>Extremaceae</taxon>
        <taxon>Extremus</taxon>
    </lineage>
</organism>
<comment type="pathway">
    <text evidence="1">Mycotoxin biosynthesis.</text>
</comment>
<keyword evidence="6" id="KW-1185">Reference proteome</keyword>
<protein>
    <submittedName>
        <fullName evidence="5">Uncharacterized protein</fullName>
    </submittedName>
</protein>
<dbReference type="PANTHER" id="PTHR33365:SF11">
    <property type="entry name" value="TAT PATHWAY SIGNAL SEQUENCE"/>
    <property type="match status" value="1"/>
</dbReference>
<evidence type="ECO:0000313" key="6">
    <source>
        <dbReference type="Proteomes" id="UP001271007"/>
    </source>
</evidence>
<evidence type="ECO:0000313" key="5">
    <source>
        <dbReference type="EMBL" id="KAK3047589.1"/>
    </source>
</evidence>
<dbReference type="EMBL" id="JAWDJX010000059">
    <property type="protein sequence ID" value="KAK3047589.1"/>
    <property type="molecule type" value="Genomic_DNA"/>
</dbReference>
<comment type="similarity">
    <text evidence="3">Belongs to the ustYa family.</text>
</comment>
<comment type="caution">
    <text evidence="5">The sequence shown here is derived from an EMBL/GenBank/DDBJ whole genome shotgun (WGS) entry which is preliminary data.</text>
</comment>
<dbReference type="InterPro" id="IPR021765">
    <property type="entry name" value="UstYa-like"/>
</dbReference>
<sequence>MAANDETQHRNDETVLDDEDMADDQEHLIAKEGFVHRDERRHERTILPTEHQIQIKYTRLQSQLCPEQWSISSQMNASPAPQHKRTTRLGARSRQQVHVLTHLKTQLTRFQTGDGFIVIDSPKSYGLPLGKQTSNGQVYDISLFHQLHCLSGIRKHLLLLKGSIGRNNTQEIQEILLDPEVQHIYHCFDYIRQALMCAGDMTIEWPREEADGRRFAFDGWGIAHECQSWDAIMSYMSDHDVSNGF</sequence>
<feature type="region of interest" description="Disordered" evidence="4">
    <location>
        <begin position="72"/>
        <end position="91"/>
    </location>
</feature>